<dbReference type="GO" id="GO:0016301">
    <property type="term" value="F:kinase activity"/>
    <property type="evidence" value="ECO:0007669"/>
    <property type="project" value="UniProtKB-KW"/>
</dbReference>
<dbReference type="AlphaFoldDB" id="R5ZWG2"/>
<dbReference type="GO" id="GO:0016779">
    <property type="term" value="F:nucleotidyltransferase activity"/>
    <property type="evidence" value="ECO:0007669"/>
    <property type="project" value="UniProtKB-KW"/>
</dbReference>
<dbReference type="EMBL" id="CBBU010000033">
    <property type="protein sequence ID" value="CDA38876.1"/>
    <property type="molecule type" value="Genomic_DNA"/>
</dbReference>
<organism evidence="1 2">
    <name type="scientific">Lachnospira eligens CAG:72</name>
    <dbReference type="NCBI Taxonomy" id="1263077"/>
    <lineage>
        <taxon>Bacteria</taxon>
        <taxon>Bacillati</taxon>
        <taxon>Bacillota</taxon>
        <taxon>Clostridia</taxon>
        <taxon>Lachnospirales</taxon>
        <taxon>Lachnospiraceae</taxon>
        <taxon>Lachnospira</taxon>
    </lineage>
</organism>
<sequence length="43" mass="5217">MLRKERYAVEVRPCEKSDIMEIDNFYELVQLDSSYKDYPGQEQ</sequence>
<dbReference type="Proteomes" id="UP000018175">
    <property type="component" value="Unassembled WGS sequence"/>
</dbReference>
<gene>
    <name evidence="1" type="ORF">BN765_01289</name>
</gene>
<accession>R5ZWG2</accession>
<name>R5ZWG2_9FIRM</name>
<evidence type="ECO:0000313" key="1">
    <source>
        <dbReference type="EMBL" id="CDA38876.1"/>
    </source>
</evidence>
<proteinExistence type="predicted"/>
<evidence type="ECO:0000313" key="2">
    <source>
        <dbReference type="Proteomes" id="UP000018175"/>
    </source>
</evidence>
<reference evidence="1" key="1">
    <citation type="submission" date="2012-11" db="EMBL/GenBank/DDBJ databases">
        <title>Dependencies among metagenomic species, viruses, plasmids and units of genetic variation.</title>
        <authorList>
            <person name="Nielsen H.B."/>
            <person name="Almeida M."/>
            <person name="Juncker A.S."/>
            <person name="Rasmussen S."/>
            <person name="Li J."/>
            <person name="Sunagawa S."/>
            <person name="Plichta D."/>
            <person name="Gautier L."/>
            <person name="Le Chatelier E."/>
            <person name="Peletier E."/>
            <person name="Bonde I."/>
            <person name="Nielsen T."/>
            <person name="Manichanh C."/>
            <person name="Arumugam M."/>
            <person name="Batto J."/>
            <person name="Santos M.B.Q.D."/>
            <person name="Blom N."/>
            <person name="Borruel N."/>
            <person name="Burgdorf K.S."/>
            <person name="Boumezbeur F."/>
            <person name="Casellas F."/>
            <person name="Dore J."/>
            <person name="Guarner F."/>
            <person name="Hansen T."/>
            <person name="Hildebrand F."/>
            <person name="Kaas R.S."/>
            <person name="Kennedy S."/>
            <person name="Kristiansen K."/>
            <person name="Kultima J.R."/>
            <person name="Leonard P."/>
            <person name="Levenez F."/>
            <person name="Lund O."/>
            <person name="Moumen B."/>
            <person name="Le Paslier D."/>
            <person name="Pons N."/>
            <person name="Pedersen O."/>
            <person name="Prifti E."/>
            <person name="Qin J."/>
            <person name="Raes J."/>
            <person name="Tap J."/>
            <person name="Tims S."/>
            <person name="Ussery D.W."/>
            <person name="Yamada T."/>
            <person name="MetaHit consortium"/>
            <person name="Renault P."/>
            <person name="Sicheritz-Ponten T."/>
            <person name="Bork P."/>
            <person name="Wang J."/>
            <person name="Brunak S."/>
            <person name="Ehrlich S.D."/>
        </authorList>
    </citation>
    <scope>NUCLEOTIDE SEQUENCE [LARGE SCALE GENOMIC DNA]</scope>
</reference>
<protein>
    <submittedName>
        <fullName evidence="1">Choline kinase / choline-phosphate cytidylyltransferase</fullName>
    </submittedName>
</protein>
<keyword evidence="1" id="KW-0418">Kinase</keyword>
<keyword evidence="1" id="KW-0548">Nucleotidyltransferase</keyword>
<keyword evidence="1" id="KW-0808">Transferase</keyword>
<comment type="caution">
    <text evidence="1">The sequence shown here is derived from an EMBL/GenBank/DDBJ whole genome shotgun (WGS) entry which is preliminary data.</text>
</comment>